<dbReference type="GO" id="GO:0016757">
    <property type="term" value="F:glycosyltransferase activity"/>
    <property type="evidence" value="ECO:0007669"/>
    <property type="project" value="UniProtKB-KW"/>
</dbReference>
<reference evidence="2" key="2">
    <citation type="journal article" date="2024" name="Int. J. Antimicrob. Agents">
        <title>Identification of a novel Providencia species showing multi-drug-resistant in three patients with hospital-acquired infection.</title>
        <authorList>
            <person name="Yang W."/>
            <person name="Chen J."/>
            <person name="Yang F."/>
            <person name="Ji P."/>
            <person name="Shen S."/>
            <person name="Yin D."/>
            <person name="Hu F."/>
        </authorList>
    </citation>
    <scope>NUCLEOTIDE SEQUENCE</scope>
    <source>
        <strain evidence="2">CRE-138-0111</strain>
    </source>
</reference>
<organism evidence="2 3">
    <name type="scientific">Providencia huashanensis</name>
    <dbReference type="NCBI Taxonomy" id="3037798"/>
    <lineage>
        <taxon>Bacteria</taxon>
        <taxon>Pseudomonadati</taxon>
        <taxon>Pseudomonadota</taxon>
        <taxon>Gammaproteobacteria</taxon>
        <taxon>Enterobacterales</taxon>
        <taxon>Morganellaceae</taxon>
        <taxon>Providencia</taxon>
    </lineage>
</organism>
<feature type="domain" description="Glycosyltransferase 2-like" evidence="1">
    <location>
        <begin position="5"/>
        <end position="136"/>
    </location>
</feature>
<dbReference type="PANTHER" id="PTHR43685">
    <property type="entry name" value="GLYCOSYLTRANSFERASE"/>
    <property type="match status" value="1"/>
</dbReference>
<dbReference type="EC" id="2.4.-.-" evidence="2"/>
<dbReference type="SUPFAM" id="SSF53448">
    <property type="entry name" value="Nucleotide-diphospho-sugar transferases"/>
    <property type="match status" value="1"/>
</dbReference>
<gene>
    <name evidence="2" type="ORF">Q5E86_08565</name>
</gene>
<dbReference type="InterPro" id="IPR029044">
    <property type="entry name" value="Nucleotide-diphossugar_trans"/>
</dbReference>
<evidence type="ECO:0000259" key="1">
    <source>
        <dbReference type="Pfam" id="PF00535"/>
    </source>
</evidence>
<dbReference type="InterPro" id="IPR050834">
    <property type="entry name" value="Glycosyltransf_2"/>
</dbReference>
<comment type="caution">
    <text evidence="2">The sequence shown here is derived from an EMBL/GenBank/DDBJ whole genome shotgun (WGS) entry which is preliminary data.</text>
</comment>
<evidence type="ECO:0000313" key="3">
    <source>
        <dbReference type="Proteomes" id="UP001176478"/>
    </source>
</evidence>
<dbReference type="CDD" id="cd00761">
    <property type="entry name" value="Glyco_tranf_GTA_type"/>
    <property type="match status" value="1"/>
</dbReference>
<proteinExistence type="predicted"/>
<evidence type="ECO:0000313" key="2">
    <source>
        <dbReference type="EMBL" id="MDO7856410.1"/>
    </source>
</evidence>
<protein>
    <submittedName>
        <fullName evidence="2">Glycosyltransferase family 2 protein</fullName>
        <ecNumber evidence="2">2.4.-.-</ecNumber>
    </submittedName>
</protein>
<reference evidence="2" key="1">
    <citation type="submission" date="2023-07" db="EMBL/GenBank/DDBJ databases">
        <authorList>
            <person name="Yang W."/>
            <person name="Chen J."/>
            <person name="Ji P."/>
            <person name="Hu F."/>
        </authorList>
    </citation>
    <scope>NUCLEOTIDE SEQUENCE</scope>
    <source>
        <strain evidence="2">CRE-138-0111</strain>
    </source>
</reference>
<dbReference type="PANTHER" id="PTHR43685:SF2">
    <property type="entry name" value="GLYCOSYLTRANSFERASE 2-LIKE DOMAIN-CONTAINING PROTEIN"/>
    <property type="match status" value="1"/>
</dbReference>
<keyword evidence="3" id="KW-1185">Reference proteome</keyword>
<dbReference type="Proteomes" id="UP001176478">
    <property type="component" value="Unassembled WGS sequence"/>
</dbReference>
<keyword evidence="2" id="KW-0328">Glycosyltransferase</keyword>
<dbReference type="EMBL" id="JAUQTG010000004">
    <property type="protein sequence ID" value="MDO7856410.1"/>
    <property type="molecule type" value="Genomic_DNA"/>
</dbReference>
<dbReference type="Pfam" id="PF00535">
    <property type="entry name" value="Glycos_transf_2"/>
    <property type="match status" value="1"/>
</dbReference>
<dbReference type="Gene3D" id="3.90.550.10">
    <property type="entry name" value="Spore Coat Polysaccharide Biosynthesis Protein SpsA, Chain A"/>
    <property type="match status" value="1"/>
</dbReference>
<name>A0ABT9AP80_9GAMM</name>
<keyword evidence="2" id="KW-0808">Transferase</keyword>
<dbReference type="RefSeq" id="WP_304557668.1">
    <property type="nucleotide sequence ID" value="NZ_JAUQTF010000003.1"/>
</dbReference>
<accession>A0ABT9AP80</accession>
<sequence>MHTISVVIPYYNDSLVFSKTLKSISSQTTLPNEIVIIDDCSCDSSELEEMIIEFKKNNLIDIQYIRNIKNMNGAYSRNLGIEVANGEYVFLLDADDLWLPNHIELSLTFIVNNNLDYMYSNVIERSENKKDYYREVCDHLLLENSNDILFKSTPQTSSFVLKAKSILHEKIKFNETLQRHQDYQFFLALINSNLKGKHLNIYTSIYNMNESLWIKKIDYYSVFYFWNLYYDKFTPRNVKKKIIYFIIIAYYDQRITRNELINLISSFPCTSKIYNHWAIKILFKCNKKSKLTKKIFLFLFSYII</sequence>
<dbReference type="InterPro" id="IPR001173">
    <property type="entry name" value="Glyco_trans_2-like"/>
</dbReference>